<name>A0A9P8KWV9_9PEZI</name>
<comment type="similarity">
    <text evidence="4">Belongs to the AIM11 family.</text>
</comment>
<reference evidence="6" key="1">
    <citation type="submission" date="2021-03" db="EMBL/GenBank/DDBJ databases">
        <title>Comparative genomics and phylogenomic investigation of the class Geoglossomycetes provide insights into ecological specialization and systematics.</title>
        <authorList>
            <person name="Melie T."/>
            <person name="Pirro S."/>
            <person name="Miller A.N."/>
            <person name="Quandt A."/>
        </authorList>
    </citation>
    <scope>NUCLEOTIDE SEQUENCE</scope>
    <source>
        <strain evidence="6">GBOQ0MN5Z8</strain>
    </source>
</reference>
<sequence length="174" mass="19343">MAFAQREARTMERPAGDTIPQPIEDQPRLGIDRPRRQLGLFLAGAGFFALSALITRRSLVRRYKASIPAFYQPNNRPNSANGATDALEALNIATINVTSLAMMLTGSMLYVFDIASLADLRRKIRGGLGVDGTGRTENEAQEEFEEWLASVLARKSKKENWAREAQQDSQEKTD</sequence>
<evidence type="ECO:0000256" key="1">
    <source>
        <dbReference type="ARBA" id="ARBA00022692"/>
    </source>
</evidence>
<feature type="region of interest" description="Disordered" evidence="5">
    <location>
        <begin position="1"/>
        <end position="29"/>
    </location>
</feature>
<dbReference type="PANTHER" id="PTHR39136:SF1">
    <property type="entry name" value="ALTERED INHERITANCE OF MITOCHONDRIA PROTEIN 11"/>
    <property type="match status" value="1"/>
</dbReference>
<keyword evidence="3 4" id="KW-0472">Membrane</keyword>
<gene>
    <name evidence="4" type="primary">AIM11</name>
    <name evidence="6" type="ORF">FGG08_004591</name>
</gene>
<protein>
    <recommendedName>
        <fullName evidence="4">Altered inheritance of mitochondria protein 11</fullName>
    </recommendedName>
</protein>
<evidence type="ECO:0000313" key="6">
    <source>
        <dbReference type="EMBL" id="KAH0538815.1"/>
    </source>
</evidence>
<dbReference type="InterPro" id="IPR038814">
    <property type="entry name" value="AIM11"/>
</dbReference>
<dbReference type="Proteomes" id="UP000698800">
    <property type="component" value="Unassembled WGS sequence"/>
</dbReference>
<evidence type="ECO:0000256" key="5">
    <source>
        <dbReference type="SAM" id="MobiDB-lite"/>
    </source>
</evidence>
<evidence type="ECO:0000256" key="3">
    <source>
        <dbReference type="ARBA" id="ARBA00023136"/>
    </source>
</evidence>
<dbReference type="PANTHER" id="PTHR39136">
    <property type="entry name" value="ALTERED INHERITANCE OF MITOCHONDRIA PROTEIN 11"/>
    <property type="match status" value="1"/>
</dbReference>
<evidence type="ECO:0000256" key="4">
    <source>
        <dbReference type="RuleBase" id="RU367098"/>
    </source>
</evidence>
<accession>A0A9P8KWV9</accession>
<dbReference type="OrthoDB" id="3558022at2759"/>
<comment type="subcellular location">
    <subcellularLocation>
        <location evidence="4">Membrane</location>
        <topology evidence="4">Multi-pass membrane protein</topology>
    </subcellularLocation>
</comment>
<dbReference type="GO" id="GO:0005739">
    <property type="term" value="C:mitochondrion"/>
    <property type="evidence" value="ECO:0007669"/>
    <property type="project" value="TreeGrafter"/>
</dbReference>
<feature type="transmembrane region" description="Helical" evidence="4">
    <location>
        <begin position="38"/>
        <end position="55"/>
    </location>
</feature>
<keyword evidence="1 4" id="KW-0812">Transmembrane</keyword>
<feature type="transmembrane region" description="Helical" evidence="4">
    <location>
        <begin position="89"/>
        <end position="112"/>
    </location>
</feature>
<proteinExistence type="inferred from homology"/>
<organism evidence="6 7">
    <name type="scientific">Glutinoglossum americanum</name>
    <dbReference type="NCBI Taxonomy" id="1670608"/>
    <lineage>
        <taxon>Eukaryota</taxon>
        <taxon>Fungi</taxon>
        <taxon>Dikarya</taxon>
        <taxon>Ascomycota</taxon>
        <taxon>Pezizomycotina</taxon>
        <taxon>Geoglossomycetes</taxon>
        <taxon>Geoglossales</taxon>
        <taxon>Geoglossaceae</taxon>
        <taxon>Glutinoglossum</taxon>
    </lineage>
</organism>
<dbReference type="GO" id="GO:0016020">
    <property type="term" value="C:membrane"/>
    <property type="evidence" value="ECO:0007669"/>
    <property type="project" value="UniProtKB-SubCell"/>
</dbReference>
<keyword evidence="7" id="KW-1185">Reference proteome</keyword>
<dbReference type="EMBL" id="JAGHQL010000095">
    <property type="protein sequence ID" value="KAH0538815.1"/>
    <property type="molecule type" value="Genomic_DNA"/>
</dbReference>
<evidence type="ECO:0000256" key="2">
    <source>
        <dbReference type="ARBA" id="ARBA00022989"/>
    </source>
</evidence>
<comment type="caution">
    <text evidence="6">The sequence shown here is derived from an EMBL/GenBank/DDBJ whole genome shotgun (WGS) entry which is preliminary data.</text>
</comment>
<evidence type="ECO:0000313" key="7">
    <source>
        <dbReference type="Proteomes" id="UP000698800"/>
    </source>
</evidence>
<dbReference type="AlphaFoldDB" id="A0A9P8KWV9"/>
<keyword evidence="2 4" id="KW-1133">Transmembrane helix</keyword>
<feature type="compositionally biased region" description="Basic and acidic residues" evidence="5">
    <location>
        <begin position="1"/>
        <end position="15"/>
    </location>
</feature>